<protein>
    <submittedName>
        <fullName evidence="2">PiggyBac transposable element-derived protein 3</fullName>
    </submittedName>
</protein>
<dbReference type="InterPro" id="IPR052638">
    <property type="entry name" value="PiggyBac_TE-derived"/>
</dbReference>
<dbReference type="OrthoDB" id="5810550at2759"/>
<name>A0A0V1HFB8_9BILA</name>
<evidence type="ECO:0000313" key="3">
    <source>
        <dbReference type="Proteomes" id="UP000055024"/>
    </source>
</evidence>
<dbReference type="EMBL" id="JYDP01000075">
    <property type="protein sequence ID" value="KRZ09274.1"/>
    <property type="molecule type" value="Genomic_DNA"/>
</dbReference>
<dbReference type="Proteomes" id="UP000055024">
    <property type="component" value="Unassembled WGS sequence"/>
</dbReference>
<keyword evidence="3" id="KW-1185">Reference proteome</keyword>
<dbReference type="AlphaFoldDB" id="A0A0V1HFB8"/>
<reference evidence="2 3" key="1">
    <citation type="submission" date="2015-01" db="EMBL/GenBank/DDBJ databases">
        <title>Evolution of Trichinella species and genotypes.</title>
        <authorList>
            <person name="Korhonen P.K."/>
            <person name="Edoardo P."/>
            <person name="Giuseppe L.R."/>
            <person name="Gasser R.B."/>
        </authorList>
    </citation>
    <scope>NUCLEOTIDE SEQUENCE [LARGE SCALE GENOMIC DNA]</scope>
    <source>
        <strain evidence="2">ISS1029</strain>
    </source>
</reference>
<dbReference type="PANTHER" id="PTHR47055:SF3">
    <property type="entry name" value="PHORBOL-ESTER_DAG-TYPE DOMAIN-CONTAINING PROTEIN"/>
    <property type="match status" value="1"/>
</dbReference>
<evidence type="ECO:0000259" key="1">
    <source>
        <dbReference type="Pfam" id="PF13843"/>
    </source>
</evidence>
<evidence type="ECO:0000313" key="2">
    <source>
        <dbReference type="EMBL" id="KRZ09274.1"/>
    </source>
</evidence>
<gene>
    <name evidence="2" type="primary">PGBD3</name>
    <name evidence="2" type="ORF">T11_11716</name>
</gene>
<feature type="domain" description="PiggyBac transposable element-derived protein" evidence="1">
    <location>
        <begin position="69"/>
        <end position="202"/>
    </location>
</feature>
<dbReference type="Pfam" id="PF13843">
    <property type="entry name" value="DDE_Tnp_1_7"/>
    <property type="match status" value="1"/>
</dbReference>
<accession>A0A0V1HFB8</accession>
<dbReference type="STRING" id="268475.A0A0V1HFB8"/>
<comment type="caution">
    <text evidence="2">The sequence shown here is derived from an EMBL/GenBank/DDBJ whole genome shotgun (WGS) entry which is preliminary data.</text>
</comment>
<dbReference type="GO" id="GO:0043565">
    <property type="term" value="F:sequence-specific DNA binding"/>
    <property type="evidence" value="ECO:0007669"/>
    <property type="project" value="TreeGrafter"/>
</dbReference>
<proteinExistence type="predicted"/>
<dbReference type="InterPro" id="IPR029526">
    <property type="entry name" value="PGBD"/>
</dbReference>
<organism evidence="2 3">
    <name type="scientific">Trichinella zimbabwensis</name>
    <dbReference type="NCBI Taxonomy" id="268475"/>
    <lineage>
        <taxon>Eukaryota</taxon>
        <taxon>Metazoa</taxon>
        <taxon>Ecdysozoa</taxon>
        <taxon>Nematoda</taxon>
        <taxon>Enoplea</taxon>
        <taxon>Dorylaimia</taxon>
        <taxon>Trichinellida</taxon>
        <taxon>Trichinellidae</taxon>
        <taxon>Trichinella</taxon>
    </lineage>
</organism>
<sequence>MKVEYNCRGLELTDGFEVLILSFECLRRAFLMADATSDKPEMDNVQATVLGLSLPSSFEHGDFKRVNIVIKFVMLSGYHSLPHVQHYWSTQPDMGVPLVYNTMSRNRFMELKKYIHFSDNQKLTKGDKMSKVTPLYDMLNKLLAQFGVFHSLLSEDEPTSVPYFGRHSAKMFIRGTPIRFGYKIWMLCGNDGYPCHMSIYSKTRL</sequence>
<dbReference type="PANTHER" id="PTHR47055">
    <property type="entry name" value="DDE_TNP_1_7 DOMAIN-CONTAINING PROTEIN"/>
    <property type="match status" value="1"/>
</dbReference>